<dbReference type="SMART" id="SM01318">
    <property type="entry name" value="SVWC"/>
    <property type="match status" value="1"/>
</dbReference>
<organism evidence="4">
    <name type="scientific">Amblyomma maculatum</name>
    <name type="common">Gulf Coast tick</name>
    <dbReference type="NCBI Taxonomy" id="34609"/>
    <lineage>
        <taxon>Eukaryota</taxon>
        <taxon>Metazoa</taxon>
        <taxon>Ecdysozoa</taxon>
        <taxon>Arthropoda</taxon>
        <taxon>Chelicerata</taxon>
        <taxon>Arachnida</taxon>
        <taxon>Acari</taxon>
        <taxon>Parasitiformes</taxon>
        <taxon>Ixodida</taxon>
        <taxon>Ixodoidea</taxon>
        <taxon>Ixodidae</taxon>
        <taxon>Amblyomminae</taxon>
        <taxon>Amblyomma</taxon>
    </lineage>
</organism>
<proteinExistence type="evidence at transcript level"/>
<comment type="subcellular location">
    <subcellularLocation>
        <location evidence="1">Secreted</location>
    </subcellularLocation>
</comment>
<keyword evidence="2" id="KW-0964">Secreted</keyword>
<name>G3MQU5_AMBMU</name>
<evidence type="ECO:0000259" key="3">
    <source>
        <dbReference type="SMART" id="SM01318"/>
    </source>
</evidence>
<feature type="domain" description="Single" evidence="3">
    <location>
        <begin position="124"/>
        <end position="188"/>
    </location>
</feature>
<evidence type="ECO:0000256" key="1">
    <source>
        <dbReference type="ARBA" id="ARBA00004613"/>
    </source>
</evidence>
<reference evidence="4" key="1">
    <citation type="journal article" date="2011" name="PLoS ONE">
        <title>A deep insight into the sialotranscriptome of the gulf coast tick, Amblyomma maculatum.</title>
        <authorList>
            <person name="Karim S."/>
            <person name="Singh P."/>
            <person name="Ribeiro J.M."/>
        </authorList>
    </citation>
    <scope>NUCLEOTIDE SEQUENCE</scope>
    <source>
        <tissue evidence="4">Salivary gland</tissue>
    </source>
</reference>
<dbReference type="EMBL" id="JO844246">
    <property type="protein sequence ID" value="AEO35863.1"/>
    <property type="molecule type" value="mRNA"/>
</dbReference>
<protein>
    <recommendedName>
        <fullName evidence="3">Single domain-containing protein</fullName>
    </recommendedName>
</protein>
<evidence type="ECO:0000313" key="4">
    <source>
        <dbReference type="EMBL" id="AEO35863.1"/>
    </source>
</evidence>
<accession>G3MQU5</accession>
<dbReference type="AlphaFoldDB" id="G3MQU5"/>
<sequence length="188" mass="21080">MNVATQSTSQGSDALYTNILFQAWPLKRIGTFTRLGFSVLLSKAAGARAARAGGDCVADQTPLNQRLVSSFEARLEWGRRHSLDRNLSPRMNAAVLLILSIGGIAAFEQDNKKFTSLRIINGTCNYRGQTLRNGYFRSQNDPCEFWECRADERKLVITGCTLRDSYGSCRYMSSNGYWSSCCRYERAC</sequence>
<evidence type="ECO:0000256" key="2">
    <source>
        <dbReference type="ARBA" id="ARBA00022525"/>
    </source>
</evidence>
<dbReference type="GO" id="GO:0005576">
    <property type="term" value="C:extracellular region"/>
    <property type="evidence" value="ECO:0007669"/>
    <property type="project" value="UniProtKB-SubCell"/>
</dbReference>
<dbReference type="InterPro" id="IPR029277">
    <property type="entry name" value="SVWC_dom"/>
</dbReference>